<keyword evidence="4" id="KW-0067">ATP-binding</keyword>
<organism evidence="6 7">
    <name type="scientific">Pendulispora brunnea</name>
    <dbReference type="NCBI Taxonomy" id="2905690"/>
    <lineage>
        <taxon>Bacteria</taxon>
        <taxon>Pseudomonadati</taxon>
        <taxon>Myxococcota</taxon>
        <taxon>Myxococcia</taxon>
        <taxon>Myxococcales</taxon>
        <taxon>Sorangiineae</taxon>
        <taxon>Pendulisporaceae</taxon>
        <taxon>Pendulispora</taxon>
    </lineage>
</organism>
<keyword evidence="1" id="KW-0547">Nucleotide-binding</keyword>
<dbReference type="InterPro" id="IPR027417">
    <property type="entry name" value="P-loop_NTPase"/>
</dbReference>
<dbReference type="Pfam" id="PF00580">
    <property type="entry name" value="UvrD-helicase"/>
    <property type="match status" value="1"/>
</dbReference>
<evidence type="ECO:0000256" key="3">
    <source>
        <dbReference type="ARBA" id="ARBA00022806"/>
    </source>
</evidence>
<reference evidence="6 7" key="1">
    <citation type="submission" date="2021-12" db="EMBL/GenBank/DDBJ databases">
        <title>Discovery of the Pendulisporaceae a myxobacterial family with distinct sporulation behavior and unique specialized metabolism.</title>
        <authorList>
            <person name="Garcia R."/>
            <person name="Popoff A."/>
            <person name="Bader C.D."/>
            <person name="Loehr J."/>
            <person name="Walesch S."/>
            <person name="Walt C."/>
            <person name="Boldt J."/>
            <person name="Bunk B."/>
            <person name="Haeckl F.J.F.P.J."/>
            <person name="Gunesch A.P."/>
            <person name="Birkelbach J."/>
            <person name="Nuebel U."/>
            <person name="Pietschmann T."/>
            <person name="Bach T."/>
            <person name="Mueller R."/>
        </authorList>
    </citation>
    <scope>NUCLEOTIDE SEQUENCE [LARGE SCALE GENOMIC DNA]</scope>
    <source>
        <strain evidence="6 7">MSr12523</strain>
    </source>
</reference>
<evidence type="ECO:0000256" key="4">
    <source>
        <dbReference type="ARBA" id="ARBA00022840"/>
    </source>
</evidence>
<evidence type="ECO:0000256" key="2">
    <source>
        <dbReference type="ARBA" id="ARBA00022801"/>
    </source>
</evidence>
<accession>A0ABZ2JYN4</accession>
<dbReference type="EMBL" id="CP089982">
    <property type="protein sequence ID" value="WXA91607.1"/>
    <property type="molecule type" value="Genomic_DNA"/>
</dbReference>
<sequence length="114" mass="12681">MIATIVGDPKQSIYRFRRADVAMYDEVRRKVLASRPVETSLSTSYRASPALLAWQNRALARVLGSRPGDGRLFERTTGKVYFATLEPGRTPRCEWNPGVISLPYGCSEPHPAGD</sequence>
<dbReference type="SUPFAM" id="SSF52540">
    <property type="entry name" value="P-loop containing nucleoside triphosphate hydrolases"/>
    <property type="match status" value="1"/>
</dbReference>
<evidence type="ECO:0000259" key="5">
    <source>
        <dbReference type="Pfam" id="PF00580"/>
    </source>
</evidence>
<evidence type="ECO:0000313" key="7">
    <source>
        <dbReference type="Proteomes" id="UP001379533"/>
    </source>
</evidence>
<evidence type="ECO:0000313" key="6">
    <source>
        <dbReference type="EMBL" id="WXA91607.1"/>
    </source>
</evidence>
<feature type="domain" description="UvrD-like helicase ATP-binding" evidence="5">
    <location>
        <begin position="4"/>
        <end position="30"/>
    </location>
</feature>
<dbReference type="Proteomes" id="UP001379533">
    <property type="component" value="Chromosome"/>
</dbReference>
<dbReference type="InterPro" id="IPR014016">
    <property type="entry name" value="UvrD-like_ATP-bd"/>
</dbReference>
<protein>
    <submittedName>
        <fullName evidence="6">UvrD-helicase domain-containing protein</fullName>
    </submittedName>
</protein>
<gene>
    <name evidence="6" type="ORF">LZC95_34750</name>
</gene>
<proteinExistence type="predicted"/>
<keyword evidence="3" id="KW-0347">Helicase</keyword>
<keyword evidence="7" id="KW-1185">Reference proteome</keyword>
<evidence type="ECO:0000256" key="1">
    <source>
        <dbReference type="ARBA" id="ARBA00022741"/>
    </source>
</evidence>
<keyword evidence="2" id="KW-0378">Hydrolase</keyword>
<name>A0ABZ2JYN4_9BACT</name>
<dbReference type="Gene3D" id="3.40.50.300">
    <property type="entry name" value="P-loop containing nucleotide triphosphate hydrolases"/>
    <property type="match status" value="1"/>
</dbReference>